<sequence length="369" mass="42380">MKRGLRNESAAMTDDVTFIRTTYRDFAKTILLNWRLYATIFLVCVLGIIGTYLMYTMNMPYDPTIGILFVYAAFTSGLIGFFLFVATRLDIISPVARTRVELGGELDHASKELDRLIASNEALMKHVEALTQRDLRETSDVIASIEPDLDRIVGVHFETDVYKSFENQILQKYGAAIDIGHNIKEIREIFIRSVEGMNIQLLQQRANSNINLLIGLVFSSVGMLSMGYLFYVGYFIENHVANVSDITLFILGFLPRLTFVILVETVAFFFLNLYREDRNMIRYFRNEITNFEAKFLALEASARFRERDAMKNAIAIFTSMERNFLIKKGDKLITEALRESDDRLFDKFVDKLTNNFDLTRLRKGSGSEP</sequence>
<feature type="coiled-coil region" evidence="1">
    <location>
        <begin position="106"/>
        <end position="133"/>
    </location>
</feature>
<feature type="transmembrane region" description="Helical" evidence="2">
    <location>
        <begin position="212"/>
        <end position="236"/>
    </location>
</feature>
<dbReference type="RefSeq" id="WP_158168522.1">
    <property type="nucleotide sequence ID" value="NZ_CP043538.1"/>
</dbReference>
<keyword evidence="2" id="KW-1133">Transmembrane helix</keyword>
<gene>
    <name evidence="3" type="ORF">MMSR116_05825</name>
</gene>
<keyword evidence="1" id="KW-0175">Coiled coil</keyword>
<proteinExistence type="predicted"/>
<dbReference type="AlphaFoldDB" id="A0A6B9FHB7"/>
<keyword evidence="2" id="KW-0472">Membrane</keyword>
<accession>A0A6B9FHB7</accession>
<reference evidence="3 4" key="1">
    <citation type="journal article" date="2012" name="Genet. Mol. Biol.">
        <title>Analysis of 16S rRNA and mxaF genes revealing insights into Methylobacterium niche-specific plant association.</title>
        <authorList>
            <person name="Dourado M.N."/>
            <person name="Andreote F.D."/>
            <person name="Dini-Andreote F."/>
            <person name="Conti R."/>
            <person name="Araujo J.M."/>
            <person name="Araujo W.L."/>
        </authorList>
    </citation>
    <scope>NUCLEOTIDE SEQUENCE [LARGE SCALE GENOMIC DNA]</scope>
    <source>
        <strain evidence="3 4">SR1.6/6</strain>
    </source>
</reference>
<protein>
    <submittedName>
        <fullName evidence="3">Uncharacterized protein</fullName>
    </submittedName>
</protein>
<dbReference type="Proteomes" id="UP000012488">
    <property type="component" value="Chromosome"/>
</dbReference>
<evidence type="ECO:0000313" key="3">
    <source>
        <dbReference type="EMBL" id="QGY01472.1"/>
    </source>
</evidence>
<name>A0A6B9FHB7_9HYPH</name>
<dbReference type="EMBL" id="CP043538">
    <property type="protein sequence ID" value="QGY01472.1"/>
    <property type="molecule type" value="Genomic_DNA"/>
</dbReference>
<keyword evidence="2" id="KW-0812">Transmembrane</keyword>
<reference evidence="3 4" key="2">
    <citation type="journal article" date="2013" name="Genome Announc.">
        <title>Draft Genome Sequence of Methylobacterium mesophilicum Strain SR1.6/6, Isolated from Citrus sinensis.</title>
        <authorList>
            <person name="Marinho Almeida D."/>
            <person name="Dini-Andreote F."/>
            <person name="Camargo Neves A.A."/>
            <person name="Juca Ramos R.T."/>
            <person name="Andreote F.D."/>
            <person name="Carneiro A.R."/>
            <person name="Oliveira de Souza Lima A."/>
            <person name="Caracciolo Gomes de Sa P.H."/>
            <person name="Ribeiro Barbosa M.S."/>
            <person name="Araujo W.L."/>
            <person name="Silva A."/>
        </authorList>
    </citation>
    <scope>NUCLEOTIDE SEQUENCE [LARGE SCALE GENOMIC DNA]</scope>
    <source>
        <strain evidence="3 4">SR1.6/6</strain>
    </source>
</reference>
<evidence type="ECO:0000313" key="4">
    <source>
        <dbReference type="Proteomes" id="UP000012488"/>
    </source>
</evidence>
<feature type="transmembrane region" description="Helical" evidence="2">
    <location>
        <begin position="248"/>
        <end position="274"/>
    </location>
</feature>
<evidence type="ECO:0000256" key="1">
    <source>
        <dbReference type="SAM" id="Coils"/>
    </source>
</evidence>
<organism evidence="3 4">
    <name type="scientific">Methylobacterium mesophilicum SR1.6/6</name>
    <dbReference type="NCBI Taxonomy" id="908290"/>
    <lineage>
        <taxon>Bacteria</taxon>
        <taxon>Pseudomonadati</taxon>
        <taxon>Pseudomonadota</taxon>
        <taxon>Alphaproteobacteria</taxon>
        <taxon>Hyphomicrobiales</taxon>
        <taxon>Methylobacteriaceae</taxon>
        <taxon>Methylobacterium</taxon>
    </lineage>
</organism>
<dbReference type="OrthoDB" id="799595at2"/>
<dbReference type="KEGG" id="mmes:MMSR116_05825"/>
<feature type="transmembrane region" description="Helical" evidence="2">
    <location>
        <begin position="34"/>
        <end position="55"/>
    </location>
</feature>
<feature type="transmembrane region" description="Helical" evidence="2">
    <location>
        <begin position="67"/>
        <end position="89"/>
    </location>
</feature>
<evidence type="ECO:0000256" key="2">
    <source>
        <dbReference type="SAM" id="Phobius"/>
    </source>
</evidence>